<evidence type="ECO:0000313" key="4">
    <source>
        <dbReference type="Proteomes" id="UP000253345"/>
    </source>
</evidence>
<keyword evidence="4" id="KW-1185">Reference proteome</keyword>
<dbReference type="NCBIfam" id="TIGR02607">
    <property type="entry name" value="antidote_HigA"/>
    <property type="match status" value="1"/>
</dbReference>
<feature type="domain" description="HTH cro/C1-type" evidence="2">
    <location>
        <begin position="17"/>
        <end position="71"/>
    </location>
</feature>
<proteinExistence type="inferred from homology"/>
<dbReference type="InterPro" id="IPR013430">
    <property type="entry name" value="Toxin_antidote_HigA"/>
</dbReference>
<dbReference type="SUPFAM" id="SSF47413">
    <property type="entry name" value="lambda repressor-like DNA-binding domains"/>
    <property type="match status" value="1"/>
</dbReference>
<dbReference type="AlphaFoldDB" id="A0A368Z747"/>
<evidence type="ECO:0000313" key="3">
    <source>
        <dbReference type="EMBL" id="RCW88282.1"/>
    </source>
</evidence>
<evidence type="ECO:0000256" key="1">
    <source>
        <dbReference type="ARBA" id="ARBA00007227"/>
    </source>
</evidence>
<dbReference type="Pfam" id="PF06114">
    <property type="entry name" value="Peptidase_M78"/>
    <property type="match status" value="1"/>
</dbReference>
<sequence length="379" mass="43291">MSLASCFADVPHPGELIKEEMEARGWSQRDLAFILGVPEQSVSPIMTGKRNVTPEMAKSLGAAFDVSADYFANLQKAYEMSIAKAPDPAVERRARLQATYPIREMIKRGWLKDTDIELLEVQVMRFFRKNALDEVPCLAHAAKKADYSETTPEQWAWLYRVNQIASEMVVARYSAKKLQEAVTDFQRLTFDPEEIRHVPRVLAECGVRFVIVESLPKAKIDGVCFWLDDASPVIGMTMRMDRIDNFWFVLRHEIEHLLCGHGKSQPVSPEFVDVDLQREEVGSEPQSAEEKQANEAAANFCVPSEQLESFFLRKYPYISERDTLAFAKRIQRHPGIVVGQLQRKMERYDWLTRHKVKVRSFLQGSAIIDGWGEPVPISL</sequence>
<gene>
    <name evidence="3" type="ORF">DFP89_102212</name>
</gene>
<reference evidence="3 4" key="1">
    <citation type="submission" date="2018-07" db="EMBL/GenBank/DDBJ databases">
        <title>Genomic Encyclopedia of Type Strains, Phase III (KMG-III): the genomes of soil and plant-associated and newly described type strains.</title>
        <authorList>
            <person name="Whitman W."/>
        </authorList>
    </citation>
    <scope>NUCLEOTIDE SEQUENCE [LARGE SCALE GENOMIC DNA]</scope>
    <source>
        <strain evidence="3 4">CECT 8525</strain>
    </source>
</reference>
<name>A0A368Z747_9RHOB</name>
<dbReference type="InterPro" id="IPR010982">
    <property type="entry name" value="Lambda_DNA-bd_dom_sf"/>
</dbReference>
<dbReference type="PANTHER" id="PTHR43236">
    <property type="entry name" value="ANTITOXIN HIGA1"/>
    <property type="match status" value="1"/>
</dbReference>
<dbReference type="PROSITE" id="PS50943">
    <property type="entry name" value="HTH_CROC1"/>
    <property type="match status" value="1"/>
</dbReference>
<comment type="caution">
    <text evidence="3">The sequence shown here is derived from an EMBL/GenBank/DDBJ whole genome shotgun (WGS) entry which is preliminary data.</text>
</comment>
<dbReference type="Gene3D" id="1.10.260.40">
    <property type="entry name" value="lambda repressor-like DNA-binding domains"/>
    <property type="match status" value="1"/>
</dbReference>
<evidence type="ECO:0000259" key="2">
    <source>
        <dbReference type="PROSITE" id="PS50943"/>
    </source>
</evidence>
<dbReference type="GO" id="GO:0003677">
    <property type="term" value="F:DNA binding"/>
    <property type="evidence" value="ECO:0007669"/>
    <property type="project" value="InterPro"/>
</dbReference>
<comment type="similarity">
    <text evidence="1">Belongs to the short-chain fatty acyl-CoA assimilation regulator (ScfR) family.</text>
</comment>
<dbReference type="InterPro" id="IPR001387">
    <property type="entry name" value="Cro/C1-type_HTH"/>
</dbReference>
<dbReference type="SMART" id="SM00530">
    <property type="entry name" value="HTH_XRE"/>
    <property type="match status" value="1"/>
</dbReference>
<accession>A0A368Z747</accession>
<dbReference type="EMBL" id="QPJL01000002">
    <property type="protein sequence ID" value="RCW88282.1"/>
    <property type="molecule type" value="Genomic_DNA"/>
</dbReference>
<organism evidence="3 4">
    <name type="scientific">Paracoccus lutimaris</name>
    <dbReference type="NCBI Taxonomy" id="1490030"/>
    <lineage>
        <taxon>Bacteria</taxon>
        <taxon>Pseudomonadati</taxon>
        <taxon>Pseudomonadota</taxon>
        <taxon>Alphaproteobacteria</taxon>
        <taxon>Rhodobacterales</taxon>
        <taxon>Paracoccaceae</taxon>
        <taxon>Paracoccus</taxon>
    </lineage>
</organism>
<dbReference type="Proteomes" id="UP000253345">
    <property type="component" value="Unassembled WGS sequence"/>
</dbReference>
<dbReference type="CDD" id="cd00093">
    <property type="entry name" value="HTH_XRE"/>
    <property type="match status" value="1"/>
</dbReference>
<dbReference type="RefSeq" id="WP_220269802.1">
    <property type="nucleotide sequence ID" value="NZ_QPJL01000002.1"/>
</dbReference>
<dbReference type="InterPro" id="IPR052345">
    <property type="entry name" value="Rad_response_metalloprotease"/>
</dbReference>
<dbReference type="PANTHER" id="PTHR43236:SF1">
    <property type="entry name" value="BLL7220 PROTEIN"/>
    <property type="match status" value="1"/>
</dbReference>
<dbReference type="Pfam" id="PF01381">
    <property type="entry name" value="HTH_3"/>
    <property type="match status" value="1"/>
</dbReference>
<dbReference type="InterPro" id="IPR010359">
    <property type="entry name" value="IrrE_HExxH"/>
</dbReference>
<protein>
    <submittedName>
        <fullName evidence="3">HTH-type transcriptional regulator/antitoxin HigA</fullName>
    </submittedName>
</protein>